<evidence type="ECO:0000313" key="2">
    <source>
        <dbReference type="EMBL" id="KAF3497996.1"/>
    </source>
</evidence>
<organism evidence="2 3">
    <name type="scientific">Brassica cretica</name>
    <name type="common">Mustard</name>
    <dbReference type="NCBI Taxonomy" id="69181"/>
    <lineage>
        <taxon>Eukaryota</taxon>
        <taxon>Viridiplantae</taxon>
        <taxon>Streptophyta</taxon>
        <taxon>Embryophyta</taxon>
        <taxon>Tracheophyta</taxon>
        <taxon>Spermatophyta</taxon>
        <taxon>Magnoliopsida</taxon>
        <taxon>eudicotyledons</taxon>
        <taxon>Gunneridae</taxon>
        <taxon>Pentapetalae</taxon>
        <taxon>rosids</taxon>
        <taxon>malvids</taxon>
        <taxon>Brassicales</taxon>
        <taxon>Brassicaceae</taxon>
        <taxon>Brassiceae</taxon>
        <taxon>Brassica</taxon>
    </lineage>
</organism>
<accession>A0ABQ7AJY5</accession>
<dbReference type="Proteomes" id="UP000266723">
    <property type="component" value="Unassembled WGS sequence"/>
</dbReference>
<keyword evidence="3" id="KW-1185">Reference proteome</keyword>
<evidence type="ECO:0000256" key="1">
    <source>
        <dbReference type="SAM" id="MobiDB-lite"/>
    </source>
</evidence>
<name>A0ABQ7AJY5_BRACR</name>
<reference evidence="2 3" key="1">
    <citation type="journal article" date="2020" name="BMC Genomics">
        <title>Intraspecific diversification of the crop wild relative Brassica cretica Lam. using demographic model selection.</title>
        <authorList>
            <person name="Kioukis A."/>
            <person name="Michalopoulou V.A."/>
            <person name="Briers L."/>
            <person name="Pirintsos S."/>
            <person name="Studholme D.J."/>
            <person name="Pavlidis P."/>
            <person name="Sarris P.F."/>
        </authorList>
    </citation>
    <scope>NUCLEOTIDE SEQUENCE [LARGE SCALE GENOMIC DNA]</scope>
    <source>
        <strain evidence="3">cv. PFS-1207/04</strain>
    </source>
</reference>
<evidence type="ECO:0000313" key="3">
    <source>
        <dbReference type="Proteomes" id="UP000266723"/>
    </source>
</evidence>
<protein>
    <submittedName>
        <fullName evidence="2">Uncharacterized protein</fullName>
    </submittedName>
</protein>
<gene>
    <name evidence="2" type="ORF">DY000_02057964</name>
</gene>
<dbReference type="EMBL" id="QGKV02002055">
    <property type="protein sequence ID" value="KAF3497996.1"/>
    <property type="molecule type" value="Genomic_DNA"/>
</dbReference>
<proteinExistence type="predicted"/>
<feature type="region of interest" description="Disordered" evidence="1">
    <location>
        <begin position="1"/>
        <end position="62"/>
    </location>
</feature>
<comment type="caution">
    <text evidence="2">The sequence shown here is derived from an EMBL/GenBank/DDBJ whole genome shotgun (WGS) entry which is preliminary data.</text>
</comment>
<sequence length="101" mass="10575">MLDPSKPDPDPDILIFKSGYPDPGSGGDRGRGTRIWKSIVHGNAPPGGGGGSDSAGATSPSTVLRISPRASWSPSSRFFFNTLEFLAHRLPHPEGVGSEFG</sequence>